<feature type="compositionally biased region" description="Basic residues" evidence="1">
    <location>
        <begin position="219"/>
        <end position="230"/>
    </location>
</feature>
<dbReference type="AlphaFoldDB" id="A0A7S1PXB9"/>
<feature type="region of interest" description="Disordered" evidence="1">
    <location>
        <begin position="191"/>
        <end position="260"/>
    </location>
</feature>
<dbReference type="EMBL" id="HBGF01014778">
    <property type="protein sequence ID" value="CAD9105851.1"/>
    <property type="molecule type" value="Transcribed_RNA"/>
</dbReference>
<gene>
    <name evidence="2" type="ORF">NDES1114_LOCUS9669</name>
</gene>
<organism evidence="2">
    <name type="scientific">Neobodo designis</name>
    <name type="common">Flagellated protozoan</name>
    <name type="synonym">Bodo designis</name>
    <dbReference type="NCBI Taxonomy" id="312471"/>
    <lineage>
        <taxon>Eukaryota</taxon>
        <taxon>Discoba</taxon>
        <taxon>Euglenozoa</taxon>
        <taxon>Kinetoplastea</taxon>
        <taxon>Metakinetoplastina</taxon>
        <taxon>Neobodonida</taxon>
        <taxon>Neobodo</taxon>
    </lineage>
</organism>
<proteinExistence type="predicted"/>
<evidence type="ECO:0000256" key="1">
    <source>
        <dbReference type="SAM" id="MobiDB-lite"/>
    </source>
</evidence>
<accession>A0A7S1PXB9</accession>
<protein>
    <submittedName>
        <fullName evidence="2">Uncharacterized protein</fullName>
    </submittedName>
</protein>
<sequence>MHDASTSSFDVLSSHGGDVACDAAAVLALSTPEPLGADRPDAATPPSSSAAWSRVSSRLDVVSTPPATDSPSHPATPHSHHALNSTGWALVSAVPLGGATWDFAQMTSCLRLDTAFAARTVTGMPHMRQHRRGGGGGSEMVAVAAPTTPLGAAGRAGVRTVAAGRTLRPWVHWACQPAELREQSRHVALRRNTAPAWQVTGGAEKRRGKQQPAQQRCARPQHHQQHHHYQHHTEQRRSFHPRSDVKAPRVRAPKVRNPRK</sequence>
<feature type="region of interest" description="Disordered" evidence="1">
    <location>
        <begin position="32"/>
        <end position="82"/>
    </location>
</feature>
<feature type="compositionally biased region" description="Low complexity" evidence="1">
    <location>
        <begin position="42"/>
        <end position="58"/>
    </location>
</feature>
<reference evidence="2" key="1">
    <citation type="submission" date="2021-01" db="EMBL/GenBank/DDBJ databases">
        <authorList>
            <person name="Corre E."/>
            <person name="Pelletier E."/>
            <person name="Niang G."/>
            <person name="Scheremetjew M."/>
            <person name="Finn R."/>
            <person name="Kale V."/>
            <person name="Holt S."/>
            <person name="Cochrane G."/>
            <person name="Meng A."/>
            <person name="Brown T."/>
            <person name="Cohen L."/>
        </authorList>
    </citation>
    <scope>NUCLEOTIDE SEQUENCE</scope>
    <source>
        <strain evidence="2">CCAP 1951/1</strain>
    </source>
</reference>
<feature type="compositionally biased region" description="Basic and acidic residues" evidence="1">
    <location>
        <begin position="231"/>
        <end position="247"/>
    </location>
</feature>
<evidence type="ECO:0000313" key="2">
    <source>
        <dbReference type="EMBL" id="CAD9105851.1"/>
    </source>
</evidence>
<feature type="compositionally biased region" description="Basic residues" evidence="1">
    <location>
        <begin position="248"/>
        <end position="260"/>
    </location>
</feature>
<name>A0A7S1PXB9_NEODS</name>